<dbReference type="Pfam" id="PF11959">
    <property type="entry name" value="DUF3473"/>
    <property type="match status" value="1"/>
</dbReference>
<accession>A0A0C3RHF9</accession>
<comment type="caution">
    <text evidence="2">The sequence shown here is derived from an EMBL/GenBank/DDBJ whole genome shotgun (WGS) entry which is preliminary data.</text>
</comment>
<dbReference type="GO" id="GO:0016810">
    <property type="term" value="F:hydrolase activity, acting on carbon-nitrogen (but not peptide) bonds"/>
    <property type="evidence" value="ECO:0007669"/>
    <property type="project" value="InterPro"/>
</dbReference>
<feature type="domain" description="NodB homology" evidence="1">
    <location>
        <begin position="15"/>
        <end position="285"/>
    </location>
</feature>
<dbReference type="InterPro" id="IPR045235">
    <property type="entry name" value="PuuE_HpPgdA-like"/>
</dbReference>
<dbReference type="AlphaFoldDB" id="A0A0C3RHF9"/>
<dbReference type="InterPro" id="IPR022560">
    <property type="entry name" value="DUF3473"/>
</dbReference>
<dbReference type="PANTHER" id="PTHR47561">
    <property type="entry name" value="POLYSACCHARIDE DEACETYLASE FAMILY PROTEIN (AFU_ORTHOLOGUE AFUA_6G05030)"/>
    <property type="match status" value="1"/>
</dbReference>
<dbReference type="CDD" id="cd10941">
    <property type="entry name" value="CE4_PuuE_HpPgdA_like_2"/>
    <property type="match status" value="1"/>
</dbReference>
<dbReference type="Gene3D" id="3.20.20.370">
    <property type="entry name" value="Glycoside hydrolase/deacetylase"/>
    <property type="match status" value="1"/>
</dbReference>
<proteinExistence type="predicted"/>
<dbReference type="OrthoDB" id="9812065at2"/>
<reference evidence="3 4" key="2">
    <citation type="submission" date="2014-07" db="EMBL/GenBank/DDBJ databases">
        <title>Porphyromonadaceae bacterium OUH 334697 = ATCC BAA-2682 = DSM 28341 draft genome.</title>
        <authorList>
            <person name="Sydenham T.V."/>
            <person name="Hasman H."/>
            <person name="Justesen U.S."/>
        </authorList>
    </citation>
    <scope>NUCLEOTIDE SEQUENCE [LARGE SCALE GENOMIC DNA]</scope>
    <source>
        <strain evidence="3 4">OUH 334697</strain>
    </source>
</reference>
<protein>
    <submittedName>
        <fullName evidence="2">Polysaccharide deactylase</fullName>
    </submittedName>
</protein>
<dbReference type="GO" id="GO:0005975">
    <property type="term" value="P:carbohydrate metabolic process"/>
    <property type="evidence" value="ECO:0007669"/>
    <property type="project" value="InterPro"/>
</dbReference>
<dbReference type="EMBL" id="JPIU01000025">
    <property type="protein sequence ID" value="KIO46666.1"/>
    <property type="molecule type" value="Genomic_DNA"/>
</dbReference>
<gene>
    <name evidence="2" type="ORF">BA92_02035</name>
    <name evidence="3" type="ORF">IE90_02735</name>
</gene>
<name>A0A0C3RHF9_9PORP</name>
<evidence type="ECO:0000313" key="4">
    <source>
        <dbReference type="Proteomes" id="UP000031937"/>
    </source>
</evidence>
<reference evidence="2 5" key="1">
    <citation type="submission" date="2014-07" db="EMBL/GenBank/DDBJ databases">
        <title>Porphyromonadaceae bacterium OUH 308042 = ATCC BAA-2681 = DSM 28342 draft genome.</title>
        <authorList>
            <person name="Sydenham T.V."/>
            <person name="Hasman H."/>
            <person name="Justensen U.S."/>
        </authorList>
    </citation>
    <scope>NUCLEOTIDE SEQUENCE [LARGE SCALE GENOMIC DNA]</scope>
    <source>
        <strain evidence="2 5">OUH 308042</strain>
    </source>
</reference>
<dbReference type="Pfam" id="PF01522">
    <property type="entry name" value="Polysacc_deac_1"/>
    <property type="match status" value="1"/>
</dbReference>
<evidence type="ECO:0000313" key="2">
    <source>
        <dbReference type="EMBL" id="KIO46666.1"/>
    </source>
</evidence>
<keyword evidence="5" id="KW-1185">Reference proteome</keyword>
<dbReference type="Proteomes" id="UP000031937">
    <property type="component" value="Unassembled WGS sequence"/>
</dbReference>
<dbReference type="RefSeq" id="WP_041502365.1">
    <property type="nucleotide sequence ID" value="NZ_JPIT01000008.1"/>
</dbReference>
<evidence type="ECO:0000313" key="5">
    <source>
        <dbReference type="Proteomes" id="UP000031980"/>
    </source>
</evidence>
<dbReference type="PANTHER" id="PTHR47561:SF1">
    <property type="entry name" value="POLYSACCHARIDE DEACETYLASE FAMILY PROTEIN (AFU_ORTHOLOGUE AFUA_6G05030)"/>
    <property type="match status" value="1"/>
</dbReference>
<evidence type="ECO:0000259" key="1">
    <source>
        <dbReference type="PROSITE" id="PS51677"/>
    </source>
</evidence>
<dbReference type="EMBL" id="JPIT01000008">
    <property type="protein sequence ID" value="KIO46952.1"/>
    <property type="molecule type" value="Genomic_DNA"/>
</dbReference>
<dbReference type="SUPFAM" id="SSF88713">
    <property type="entry name" value="Glycoside hydrolase/deacetylase"/>
    <property type="match status" value="1"/>
</dbReference>
<dbReference type="InterPro" id="IPR002509">
    <property type="entry name" value="NODB_dom"/>
</dbReference>
<dbReference type="PROSITE" id="PS51677">
    <property type="entry name" value="NODB"/>
    <property type="match status" value="1"/>
</dbReference>
<sequence>MNILTFDIEDWYCHDNYSQNMEWDKHEVRIHEPLERILSELEKKKVKGTFFCLGWLAQKHPEVIRTIHEKGHHVGCHSYQHELALRLDYKAFKNNTFKSKALLEDITGEAVDAFRAPSFSVMKQNLYVFDVLAELGFKYDCSIFPANREFGGLKEYGEGVPGIINVNGYRLKEFPMNVYRFLGKDIIFSGGGYFRILPYRLTRYFMRHSDYVINYFHPSDFDPAQPRMKHLPLMRQIKNSMGLRGAFEKYQKLIRDFDFVDIRQADSLIDWDKAKTFDIKNIQVI</sequence>
<dbReference type="InterPro" id="IPR011330">
    <property type="entry name" value="Glyco_hydro/deAcase_b/a-brl"/>
</dbReference>
<dbReference type="Proteomes" id="UP000031980">
    <property type="component" value="Unassembled WGS sequence"/>
</dbReference>
<evidence type="ECO:0000313" key="3">
    <source>
        <dbReference type="EMBL" id="KIO46952.1"/>
    </source>
</evidence>
<organism evidence="2 5">
    <name type="scientific">Sanguibacteroides justesenii</name>
    <dbReference type="NCBI Taxonomy" id="1547597"/>
    <lineage>
        <taxon>Bacteria</taxon>
        <taxon>Pseudomonadati</taxon>
        <taxon>Bacteroidota</taxon>
        <taxon>Bacteroidia</taxon>
        <taxon>Bacteroidales</taxon>
        <taxon>Porphyromonadaceae</taxon>
        <taxon>Sanguibacteroides</taxon>
    </lineage>
</organism>